<dbReference type="InterPro" id="IPR043129">
    <property type="entry name" value="ATPase_NBD"/>
</dbReference>
<keyword evidence="6 8" id="KW-0012">Acyltransferase</keyword>
<dbReference type="GO" id="GO:0005506">
    <property type="term" value="F:iron ion binding"/>
    <property type="evidence" value="ECO:0007669"/>
    <property type="project" value="UniProtKB-UniRule"/>
</dbReference>
<dbReference type="PANTHER" id="PTHR11735">
    <property type="entry name" value="TRNA N6-ADENOSINE THREONYLCARBAMOYLTRANSFERASE"/>
    <property type="match status" value="1"/>
</dbReference>
<keyword evidence="1 8" id="KW-0963">Cytoplasm</keyword>
<evidence type="ECO:0000259" key="9">
    <source>
        <dbReference type="Pfam" id="PF00814"/>
    </source>
</evidence>
<keyword evidence="11" id="KW-1185">Reference proteome</keyword>
<feature type="binding site" evidence="8">
    <location>
        <position position="335"/>
    </location>
    <ligand>
        <name>Fe cation</name>
        <dbReference type="ChEBI" id="CHEBI:24875"/>
    </ligand>
</feature>
<dbReference type="CDD" id="cd24133">
    <property type="entry name" value="ASKHA_NBD_TsaD_bac"/>
    <property type="match status" value="1"/>
</dbReference>
<dbReference type="GO" id="GO:0005737">
    <property type="term" value="C:cytoplasm"/>
    <property type="evidence" value="ECO:0007669"/>
    <property type="project" value="UniProtKB-SubCell"/>
</dbReference>
<comment type="function">
    <text evidence="8">Required for the formation of a threonylcarbamoyl group on adenosine at position 37 (t(6)A37) in tRNAs that read codons beginning with adenine. Is involved in the transfer of the threonylcarbamoyl moiety of threonylcarbamoyl-AMP (TC-AMP) to the N6 group of A37, together with TsaE and TsaB. TsaD likely plays a direct catalytic role in this reaction.</text>
</comment>
<dbReference type="HAMAP" id="MF_01445">
    <property type="entry name" value="TsaD"/>
    <property type="match status" value="1"/>
</dbReference>
<dbReference type="SUPFAM" id="SSF53067">
    <property type="entry name" value="Actin-like ATPase domain"/>
    <property type="match status" value="2"/>
</dbReference>
<dbReference type="EC" id="2.3.1.234" evidence="8"/>
<evidence type="ECO:0000256" key="2">
    <source>
        <dbReference type="ARBA" id="ARBA00022679"/>
    </source>
</evidence>
<dbReference type="Proteomes" id="UP000676169">
    <property type="component" value="Chromosome"/>
</dbReference>
<dbReference type="NCBIfam" id="TIGR00329">
    <property type="entry name" value="gcp_kae1"/>
    <property type="match status" value="1"/>
</dbReference>
<dbReference type="InterPro" id="IPR017861">
    <property type="entry name" value="KAE1/TsaD"/>
</dbReference>
<dbReference type="PANTHER" id="PTHR11735:SF6">
    <property type="entry name" value="TRNA N6-ADENOSINE THREONYLCARBAMOYLTRANSFERASE, MITOCHONDRIAL"/>
    <property type="match status" value="1"/>
</dbReference>
<keyword evidence="4 8" id="KW-0479">Metal-binding</keyword>
<feature type="binding site" evidence="8">
    <location>
        <position position="145"/>
    </location>
    <ligand>
        <name>Fe cation</name>
        <dbReference type="ChEBI" id="CHEBI:24875"/>
    </ligand>
</feature>
<evidence type="ECO:0000256" key="3">
    <source>
        <dbReference type="ARBA" id="ARBA00022694"/>
    </source>
</evidence>
<evidence type="ECO:0000256" key="4">
    <source>
        <dbReference type="ARBA" id="ARBA00022723"/>
    </source>
</evidence>
<comment type="subcellular location">
    <subcellularLocation>
        <location evidence="8">Cytoplasm</location>
    </subcellularLocation>
</comment>
<evidence type="ECO:0000256" key="5">
    <source>
        <dbReference type="ARBA" id="ARBA00023004"/>
    </source>
</evidence>
<accession>A0A975J2N2</accession>
<dbReference type="Pfam" id="PF00814">
    <property type="entry name" value="TsaD"/>
    <property type="match status" value="1"/>
</dbReference>
<proteinExistence type="inferred from homology"/>
<evidence type="ECO:0000256" key="6">
    <source>
        <dbReference type="ARBA" id="ARBA00023315"/>
    </source>
</evidence>
<dbReference type="GO" id="GO:0002949">
    <property type="term" value="P:tRNA threonylcarbamoyladenosine modification"/>
    <property type="evidence" value="ECO:0007669"/>
    <property type="project" value="UniProtKB-UniRule"/>
</dbReference>
<dbReference type="FunFam" id="3.30.420.40:FF:000040">
    <property type="entry name" value="tRNA N6-adenosine threonylcarbamoyltransferase"/>
    <property type="match status" value="1"/>
</dbReference>
<evidence type="ECO:0000256" key="7">
    <source>
        <dbReference type="ARBA" id="ARBA00048117"/>
    </source>
</evidence>
<feature type="binding site" evidence="8">
    <location>
        <begin position="163"/>
        <end position="167"/>
    </location>
    <ligand>
        <name>substrate</name>
    </ligand>
</feature>
<dbReference type="NCBIfam" id="TIGR03723">
    <property type="entry name" value="T6A_TsaD_YgjD"/>
    <property type="match status" value="1"/>
</dbReference>
<dbReference type="InterPro" id="IPR022450">
    <property type="entry name" value="TsaD"/>
</dbReference>
<dbReference type="AlphaFoldDB" id="A0A975J2N2"/>
<gene>
    <name evidence="8 10" type="primary">tsaD</name>
    <name evidence="10" type="ORF">KBB96_08370</name>
</gene>
<feature type="binding site" evidence="8">
    <location>
        <position position="141"/>
    </location>
    <ligand>
        <name>Fe cation</name>
        <dbReference type="ChEBI" id="CHEBI:24875"/>
    </ligand>
</feature>
<keyword evidence="2 8" id="KW-0808">Transferase</keyword>
<evidence type="ECO:0000256" key="1">
    <source>
        <dbReference type="ARBA" id="ARBA00022490"/>
    </source>
</evidence>
<feature type="binding site" evidence="8">
    <location>
        <position position="307"/>
    </location>
    <ligand>
        <name>substrate</name>
    </ligand>
</feature>
<feature type="binding site" evidence="8">
    <location>
        <position position="209"/>
    </location>
    <ligand>
        <name>substrate</name>
    </ligand>
</feature>
<evidence type="ECO:0000256" key="8">
    <source>
        <dbReference type="HAMAP-Rule" id="MF_01445"/>
    </source>
</evidence>
<feature type="binding site" evidence="8">
    <location>
        <position position="196"/>
    </location>
    <ligand>
        <name>substrate</name>
    </ligand>
</feature>
<feature type="binding site" evidence="8">
    <location>
        <position position="213"/>
    </location>
    <ligand>
        <name>substrate</name>
    </ligand>
</feature>
<dbReference type="EMBL" id="CP073100">
    <property type="protein sequence ID" value="QUE52893.1"/>
    <property type="molecule type" value="Genomic_DNA"/>
</dbReference>
<dbReference type="PRINTS" id="PR00789">
    <property type="entry name" value="OSIALOPTASE"/>
</dbReference>
<protein>
    <recommendedName>
        <fullName evidence="8">tRNA N6-adenosine threonylcarbamoyltransferase</fullName>
        <ecNumber evidence="8">2.3.1.234</ecNumber>
    </recommendedName>
    <alternativeName>
        <fullName evidence="8">N6-L-threonylcarbamoyladenine synthase</fullName>
        <shortName evidence="8">t(6)A synthase</shortName>
    </alternativeName>
    <alternativeName>
        <fullName evidence="8">t(6)A37 threonylcarbamoyladenosine biosynthesis protein TsaD</fullName>
    </alternativeName>
    <alternativeName>
        <fullName evidence="8">tRNA threonylcarbamoyladenosine biosynthesis protein TsaD</fullName>
    </alternativeName>
</protein>
<keyword evidence="3 8" id="KW-0819">tRNA processing</keyword>
<name>A0A975J2N2_9BACT</name>
<keyword evidence="5 8" id="KW-0408">Iron</keyword>
<comment type="similarity">
    <text evidence="8">Belongs to the KAE1 / TsaD family.</text>
</comment>
<dbReference type="KEGG" id="lamb:KBB96_08370"/>
<comment type="catalytic activity">
    <reaction evidence="7 8">
        <text>L-threonylcarbamoyladenylate + adenosine(37) in tRNA = N(6)-L-threonylcarbamoyladenosine(37) in tRNA + AMP + H(+)</text>
        <dbReference type="Rhea" id="RHEA:37059"/>
        <dbReference type="Rhea" id="RHEA-COMP:10162"/>
        <dbReference type="Rhea" id="RHEA-COMP:10163"/>
        <dbReference type="ChEBI" id="CHEBI:15378"/>
        <dbReference type="ChEBI" id="CHEBI:73682"/>
        <dbReference type="ChEBI" id="CHEBI:74411"/>
        <dbReference type="ChEBI" id="CHEBI:74418"/>
        <dbReference type="ChEBI" id="CHEBI:456215"/>
        <dbReference type="EC" id="2.3.1.234"/>
    </reaction>
</comment>
<dbReference type="GO" id="GO:0061711">
    <property type="term" value="F:tRNA N(6)-L-threonylcarbamoyladenine synthase activity"/>
    <property type="evidence" value="ECO:0007669"/>
    <property type="project" value="UniProtKB-EC"/>
</dbReference>
<evidence type="ECO:0000313" key="11">
    <source>
        <dbReference type="Proteomes" id="UP000676169"/>
    </source>
</evidence>
<sequence>MGRDSEIRVHSRPFVVLDFARLRLPVKTLLAIESSCDETAVSIVRGEDGAPTEILASEISSQIELHRVHGGVVPELASRNHSLRLRPLVEQALDHAKLKVADIDAFAATTGPGLASSLLIGSTAAKALACATGKPFLAINHLEGHLLSPFVAETRVPPHLALIVSGGHTLLLEVKGPGQYRKLGGTRDDAAGEAYDKVGKMLGLPYPGGPEIEKIAHEGDPSTFDFPRSMLHDPHHDFSFSGLKTAVLYTLQGLGEPLEVIQDRRTVANLSASFQQAVIEILVGKTIKAARRHGLKLIALSGGVSLNRTLREAFEAACRKHGFRLAVAPPAMCTDNAAMIAFAALLRHLGGESSPLDADIDPNLRLA</sequence>
<dbReference type="Gene3D" id="3.30.420.40">
    <property type="match status" value="2"/>
</dbReference>
<comment type="cofactor">
    <cofactor evidence="8">
        <name>Fe(2+)</name>
        <dbReference type="ChEBI" id="CHEBI:29033"/>
    </cofactor>
    <text evidence="8">Binds 1 Fe(2+) ion per subunit.</text>
</comment>
<feature type="domain" description="Gcp-like" evidence="9">
    <location>
        <begin position="53"/>
        <end position="342"/>
    </location>
</feature>
<organism evidence="10 11">
    <name type="scientific">Luteolibacter ambystomatis</name>
    <dbReference type="NCBI Taxonomy" id="2824561"/>
    <lineage>
        <taxon>Bacteria</taxon>
        <taxon>Pseudomonadati</taxon>
        <taxon>Verrucomicrobiota</taxon>
        <taxon>Verrucomicrobiia</taxon>
        <taxon>Verrucomicrobiales</taxon>
        <taxon>Verrucomicrobiaceae</taxon>
        <taxon>Luteolibacter</taxon>
    </lineage>
</organism>
<dbReference type="InterPro" id="IPR000905">
    <property type="entry name" value="Gcp-like_dom"/>
</dbReference>
<reference evidence="10" key="1">
    <citation type="submission" date="2021-04" db="EMBL/GenBank/DDBJ databases">
        <title>Luteolibacter sp. 32A isolated from the skin of an Anderson's salamander (Ambystoma andersonii).</title>
        <authorList>
            <person name="Spergser J."/>
            <person name="Busse H.-J."/>
        </authorList>
    </citation>
    <scope>NUCLEOTIDE SEQUENCE</scope>
    <source>
        <strain evidence="10">32A</strain>
    </source>
</reference>
<evidence type="ECO:0000313" key="10">
    <source>
        <dbReference type="EMBL" id="QUE52893.1"/>
    </source>
</evidence>